<feature type="non-terminal residue" evidence="3">
    <location>
        <position position="1"/>
    </location>
</feature>
<evidence type="ECO:0000259" key="2">
    <source>
        <dbReference type="Pfam" id="PF12770"/>
    </source>
</evidence>
<dbReference type="Pfam" id="PF12770">
    <property type="entry name" value="CHAT"/>
    <property type="match status" value="1"/>
</dbReference>
<keyword evidence="1" id="KW-0472">Membrane</keyword>
<name>A0A3B0TVQ0_9ZZZZ</name>
<gene>
    <name evidence="3" type="ORF">MNBD_BACTEROID01-1187</name>
</gene>
<dbReference type="InterPro" id="IPR024983">
    <property type="entry name" value="CHAT_dom"/>
</dbReference>
<keyword evidence="1" id="KW-0812">Transmembrane</keyword>
<dbReference type="EMBL" id="UOEP01000116">
    <property type="protein sequence ID" value="VAW20303.1"/>
    <property type="molecule type" value="Genomic_DNA"/>
</dbReference>
<protein>
    <recommendedName>
        <fullName evidence="2">CHAT domain-containing protein</fullName>
    </recommendedName>
</protein>
<organism evidence="3">
    <name type="scientific">hydrothermal vent metagenome</name>
    <dbReference type="NCBI Taxonomy" id="652676"/>
    <lineage>
        <taxon>unclassified sequences</taxon>
        <taxon>metagenomes</taxon>
        <taxon>ecological metagenomes</taxon>
    </lineage>
</organism>
<reference evidence="3" key="1">
    <citation type="submission" date="2018-06" db="EMBL/GenBank/DDBJ databases">
        <authorList>
            <person name="Zhirakovskaya E."/>
        </authorList>
    </citation>
    <scope>NUCLEOTIDE SEQUENCE</scope>
</reference>
<dbReference type="AlphaFoldDB" id="A0A3B0TVQ0"/>
<feature type="transmembrane region" description="Helical" evidence="1">
    <location>
        <begin position="79"/>
        <end position="98"/>
    </location>
</feature>
<evidence type="ECO:0000256" key="1">
    <source>
        <dbReference type="SAM" id="Phobius"/>
    </source>
</evidence>
<proteinExistence type="predicted"/>
<keyword evidence="1" id="KW-1133">Transmembrane helix</keyword>
<evidence type="ECO:0000313" key="3">
    <source>
        <dbReference type="EMBL" id="VAW20303.1"/>
    </source>
</evidence>
<sequence length="109" mass="12511">YAGCPSVIMTLWEIEDRSGAPIMDEFYRILSNGKKKPVALRMAKLKHLENADPLKAHPHFWLGYVTIGNTDAMYTSNDMYFFLIIVVIFIAVVIDQIIRHKKTRRDAGL</sequence>
<accession>A0A3B0TVQ0</accession>
<feature type="domain" description="CHAT" evidence="2">
    <location>
        <begin position="1"/>
        <end position="69"/>
    </location>
</feature>